<feature type="domain" description="EGF-like" evidence="4">
    <location>
        <begin position="153"/>
        <end position="193"/>
    </location>
</feature>
<feature type="disulfide bond" evidence="1">
    <location>
        <begin position="183"/>
        <end position="192"/>
    </location>
</feature>
<accession>A0ABD3SSB1</accession>
<dbReference type="Gene3D" id="2.10.25.10">
    <property type="entry name" value="Laminin"/>
    <property type="match status" value="1"/>
</dbReference>
<organism evidence="5 6">
    <name type="scientific">Cyclostephanos tholiformis</name>
    <dbReference type="NCBI Taxonomy" id="382380"/>
    <lineage>
        <taxon>Eukaryota</taxon>
        <taxon>Sar</taxon>
        <taxon>Stramenopiles</taxon>
        <taxon>Ochrophyta</taxon>
        <taxon>Bacillariophyta</taxon>
        <taxon>Coscinodiscophyceae</taxon>
        <taxon>Thalassiosirophycidae</taxon>
        <taxon>Stephanodiscales</taxon>
        <taxon>Stephanodiscaceae</taxon>
        <taxon>Cyclostephanos</taxon>
    </lineage>
</organism>
<reference evidence="5 6" key="1">
    <citation type="submission" date="2024-10" db="EMBL/GenBank/DDBJ databases">
        <title>Updated reference genomes for cyclostephanoid diatoms.</title>
        <authorList>
            <person name="Roberts W.R."/>
            <person name="Alverson A.J."/>
        </authorList>
    </citation>
    <scope>NUCLEOTIDE SEQUENCE [LARGE SCALE GENOMIC DNA]</scope>
    <source>
        <strain evidence="5 6">AJA228-03</strain>
    </source>
</reference>
<proteinExistence type="predicted"/>
<keyword evidence="3" id="KW-0472">Membrane</keyword>
<gene>
    <name evidence="5" type="ORF">ACHAXA_003768</name>
</gene>
<comment type="caution">
    <text evidence="1">Lacks conserved residue(s) required for the propagation of feature annotation.</text>
</comment>
<keyword evidence="1" id="KW-0245">EGF-like domain</keyword>
<keyword evidence="3" id="KW-1133">Transmembrane helix</keyword>
<feature type="transmembrane region" description="Helical" evidence="3">
    <location>
        <begin position="233"/>
        <end position="254"/>
    </location>
</feature>
<evidence type="ECO:0000256" key="1">
    <source>
        <dbReference type="PROSITE-ProRule" id="PRU00076"/>
    </source>
</evidence>
<keyword evidence="6" id="KW-1185">Reference proteome</keyword>
<dbReference type="EMBL" id="JALLPB020000003">
    <property type="protein sequence ID" value="KAL3827499.1"/>
    <property type="molecule type" value="Genomic_DNA"/>
</dbReference>
<evidence type="ECO:0000259" key="4">
    <source>
        <dbReference type="PROSITE" id="PS50026"/>
    </source>
</evidence>
<comment type="caution">
    <text evidence="5">The sequence shown here is derived from an EMBL/GenBank/DDBJ whole genome shotgun (WGS) entry which is preliminary data.</text>
</comment>
<name>A0ABD3SSB1_9STRA</name>
<dbReference type="InterPro" id="IPR000742">
    <property type="entry name" value="EGF"/>
</dbReference>
<evidence type="ECO:0000256" key="2">
    <source>
        <dbReference type="SAM" id="MobiDB-lite"/>
    </source>
</evidence>
<evidence type="ECO:0000313" key="6">
    <source>
        <dbReference type="Proteomes" id="UP001530377"/>
    </source>
</evidence>
<keyword evidence="3" id="KW-0812">Transmembrane</keyword>
<keyword evidence="1" id="KW-1015">Disulfide bond</keyword>
<protein>
    <recommendedName>
        <fullName evidence="4">EGF-like domain-containing protein</fullName>
    </recommendedName>
</protein>
<sequence length="354" mass="38090">MRRSPSWRNRPSLFLSRLLHHHRRHTSCPNDVSSGRTWLNDQFGMEAIERDGSNPDDDAPPHLTGDHRQSPYAAAPGVGDRGGRETTAAAMDGTLCENNSPCVPHPYKESKYVCDCSQAHLGPAGSSMTGVSDIRFAGVYCEFRATAYCQKGGGGYSDHAFCANGGECRLMVGRNEEHAGCKCPPYYEGHYCQFVRGTKPSDWEMTDLMNPALFSNGHYYGNSGRNSSMSPGGIAGVTILVLVAIAIAAMWVFVDRDALGARASKLRGRFSRNDREIDTSDSATENPGGMISPQNAEFIGGKSVYNKRTTSGGFSSSGPFVATSDALDADGGVLMEAMDEVDLNDDASVKGKFA</sequence>
<dbReference type="PROSITE" id="PS00022">
    <property type="entry name" value="EGF_1"/>
    <property type="match status" value="1"/>
</dbReference>
<evidence type="ECO:0000256" key="3">
    <source>
        <dbReference type="SAM" id="Phobius"/>
    </source>
</evidence>
<dbReference type="AlphaFoldDB" id="A0ABD3SSB1"/>
<evidence type="ECO:0000313" key="5">
    <source>
        <dbReference type="EMBL" id="KAL3827499.1"/>
    </source>
</evidence>
<dbReference type="Proteomes" id="UP001530377">
    <property type="component" value="Unassembled WGS sequence"/>
</dbReference>
<dbReference type="PROSITE" id="PS50026">
    <property type="entry name" value="EGF_3"/>
    <property type="match status" value="1"/>
</dbReference>
<feature type="region of interest" description="Disordered" evidence="2">
    <location>
        <begin position="48"/>
        <end position="85"/>
    </location>
</feature>